<evidence type="ECO:0000259" key="2">
    <source>
        <dbReference type="Pfam" id="PF16220"/>
    </source>
</evidence>
<dbReference type="Pfam" id="PF16220">
    <property type="entry name" value="DUF4880"/>
    <property type="match status" value="1"/>
</dbReference>
<dbReference type="InterPro" id="IPR012373">
    <property type="entry name" value="Ferrdict_sens_TM"/>
</dbReference>
<sequence length="328" mass="35054">MSISSTAPRPDYRSLQAAAEWFAQLDPHGAAVSPDRLRWQQWLNQDPRHRAAWAYVEAVNADFGRLPGAVAHAALQAPARGRRRALASLAVLGATGLGAWFTTRPAPWPDGQALIAQARTARGQVRTLELADGARAWLNADTDLAIVNSAALRLVQLRSGEIAIASGQKAGAARRPLVVDTPEGRVQALGTRFSVRSVDAGSTQVAVFEGAVRITPNAPGALALVLNAGEQTVFSAHQVGAVAPASAARQAWVDGLLIADNMRLDAFLRELSRHRPGYLGCDPAVAALRLDGVFPLADTDRVLAMVAQTLPVDVRRTTDWWVTVRARD</sequence>
<evidence type="ECO:0000313" key="3">
    <source>
        <dbReference type="EMBL" id="RIX72488.1"/>
    </source>
</evidence>
<dbReference type="Pfam" id="PF04773">
    <property type="entry name" value="FecR"/>
    <property type="match status" value="1"/>
</dbReference>
<dbReference type="PANTHER" id="PTHR30273">
    <property type="entry name" value="PERIPLASMIC SIGNAL SENSOR AND SIGMA FACTOR ACTIVATOR FECR-RELATED"/>
    <property type="match status" value="1"/>
</dbReference>
<dbReference type="AlphaFoldDB" id="A0A9X8GS71"/>
<dbReference type="InterPro" id="IPR032623">
    <property type="entry name" value="FecR_N"/>
</dbReference>
<evidence type="ECO:0000313" key="4">
    <source>
        <dbReference type="Proteomes" id="UP000265619"/>
    </source>
</evidence>
<feature type="domain" description="FecR protein" evidence="1">
    <location>
        <begin position="118"/>
        <end position="213"/>
    </location>
</feature>
<dbReference type="EMBL" id="QXMN01000090">
    <property type="protein sequence ID" value="RIX72488.1"/>
    <property type="molecule type" value="Genomic_DNA"/>
</dbReference>
<dbReference type="Proteomes" id="UP000265619">
    <property type="component" value="Unassembled WGS sequence"/>
</dbReference>
<dbReference type="PIRSF" id="PIRSF018266">
    <property type="entry name" value="FecR"/>
    <property type="match status" value="1"/>
</dbReference>
<proteinExistence type="predicted"/>
<evidence type="ECO:0000259" key="1">
    <source>
        <dbReference type="Pfam" id="PF04773"/>
    </source>
</evidence>
<feature type="domain" description="FecR N-terminal" evidence="2">
    <location>
        <begin position="16"/>
        <end position="59"/>
    </location>
</feature>
<organism evidence="3 4">
    <name type="scientific">Acidovorax cavernicola</name>
    <dbReference type="NCBI Taxonomy" id="1675792"/>
    <lineage>
        <taxon>Bacteria</taxon>
        <taxon>Pseudomonadati</taxon>
        <taxon>Pseudomonadota</taxon>
        <taxon>Betaproteobacteria</taxon>
        <taxon>Burkholderiales</taxon>
        <taxon>Comamonadaceae</taxon>
        <taxon>Acidovorax</taxon>
    </lineage>
</organism>
<dbReference type="GO" id="GO:0016989">
    <property type="term" value="F:sigma factor antagonist activity"/>
    <property type="evidence" value="ECO:0007669"/>
    <property type="project" value="TreeGrafter"/>
</dbReference>
<name>A0A9X8GS71_9BURK</name>
<dbReference type="OrthoDB" id="1100567at2"/>
<keyword evidence="4" id="KW-1185">Reference proteome</keyword>
<accession>A0A9X8GS71</accession>
<gene>
    <name evidence="3" type="ORF">D3H34_30770</name>
</gene>
<dbReference type="PANTHER" id="PTHR30273:SF2">
    <property type="entry name" value="PROTEIN FECR"/>
    <property type="match status" value="1"/>
</dbReference>
<comment type="caution">
    <text evidence="3">The sequence shown here is derived from an EMBL/GenBank/DDBJ whole genome shotgun (WGS) entry which is preliminary data.</text>
</comment>
<protein>
    <submittedName>
        <fullName evidence="3">DUF4880 domain-containing protein</fullName>
    </submittedName>
</protein>
<dbReference type="RefSeq" id="WP_119558639.1">
    <property type="nucleotide sequence ID" value="NZ_QXMN01000090.1"/>
</dbReference>
<reference evidence="3 4" key="1">
    <citation type="submission" date="2018-09" db="EMBL/GenBank/DDBJ databases">
        <title>Acidovorax cavernicola nov. sp. isolated from Gruta de las Maravillas (Aracena, Spain).</title>
        <authorList>
            <person name="Jurado V."/>
            <person name="Gutierrez-Patricio S."/>
            <person name="Gonzalez-Pimentel J.L."/>
            <person name="Miller A.Z."/>
            <person name="Laiz L."/>
            <person name="Saiz-Jimenez C."/>
        </authorList>
    </citation>
    <scope>NUCLEOTIDE SEQUENCE [LARGE SCALE GENOMIC DNA]</scope>
    <source>
        <strain evidence="3 4">1011MAR4D40.2</strain>
    </source>
</reference>
<dbReference type="Gene3D" id="2.60.120.1440">
    <property type="match status" value="1"/>
</dbReference>
<dbReference type="InterPro" id="IPR006860">
    <property type="entry name" value="FecR"/>
</dbReference>